<comment type="caution">
    <text evidence="3">The sequence shown here is derived from an EMBL/GenBank/DDBJ whole genome shotgun (WGS) entry which is preliminary data.</text>
</comment>
<reference evidence="4 5" key="1">
    <citation type="submission" date="2017-02" db="EMBL/GenBank/DDBJ databases">
        <title>Complete genome sequences of Mycobacterium kansasii strains isolated from rhesus macaques.</title>
        <authorList>
            <person name="Panda A."/>
            <person name="Nagaraj S."/>
            <person name="Zhao X."/>
            <person name="Tettelin H."/>
            <person name="Detolla L.J."/>
        </authorList>
    </citation>
    <scope>NUCLEOTIDE SEQUENCE [LARGE SCALE GENOMIC DNA]</scope>
    <source>
        <strain evidence="3 4">11-3469</strain>
        <strain evidence="2 5">11-3813</strain>
    </source>
</reference>
<name>A0A1V3XWQ1_MYCKA</name>
<protein>
    <submittedName>
        <fullName evidence="3">Uncharacterized protein</fullName>
    </submittedName>
</protein>
<accession>A0A1V3XWQ1</accession>
<dbReference type="EMBL" id="MVBM01000001">
    <property type="protein sequence ID" value="OOK82067.1"/>
    <property type="molecule type" value="Genomic_DNA"/>
</dbReference>
<dbReference type="Proteomes" id="UP000189229">
    <property type="component" value="Unassembled WGS sequence"/>
</dbReference>
<evidence type="ECO:0000256" key="1">
    <source>
        <dbReference type="SAM" id="MobiDB-lite"/>
    </source>
</evidence>
<evidence type="ECO:0000313" key="2">
    <source>
        <dbReference type="EMBL" id="OOK82067.1"/>
    </source>
</evidence>
<sequence>MAGTAVESAVSAPSQPRSTLWTQSQRGQRSLEPQMSRRNPRNLPATAQPAP</sequence>
<dbReference type="Proteomes" id="UP000188532">
    <property type="component" value="Unassembled WGS sequence"/>
</dbReference>
<evidence type="ECO:0000313" key="3">
    <source>
        <dbReference type="EMBL" id="OOK83186.1"/>
    </source>
</evidence>
<evidence type="ECO:0000313" key="4">
    <source>
        <dbReference type="Proteomes" id="UP000188532"/>
    </source>
</evidence>
<evidence type="ECO:0000313" key="5">
    <source>
        <dbReference type="Proteomes" id="UP000189229"/>
    </source>
</evidence>
<dbReference type="EMBL" id="MVBN01000001">
    <property type="protein sequence ID" value="OOK83186.1"/>
    <property type="molecule type" value="Genomic_DNA"/>
</dbReference>
<feature type="region of interest" description="Disordered" evidence="1">
    <location>
        <begin position="1"/>
        <end position="51"/>
    </location>
</feature>
<gene>
    <name evidence="3" type="ORF">BZL29_1433</name>
    <name evidence="2" type="ORF">BZL30_0390</name>
</gene>
<organism evidence="3 4">
    <name type="scientific">Mycobacterium kansasii</name>
    <dbReference type="NCBI Taxonomy" id="1768"/>
    <lineage>
        <taxon>Bacteria</taxon>
        <taxon>Bacillati</taxon>
        <taxon>Actinomycetota</taxon>
        <taxon>Actinomycetes</taxon>
        <taxon>Mycobacteriales</taxon>
        <taxon>Mycobacteriaceae</taxon>
        <taxon>Mycobacterium</taxon>
    </lineage>
</organism>
<feature type="compositionally biased region" description="Polar residues" evidence="1">
    <location>
        <begin position="11"/>
        <end position="37"/>
    </location>
</feature>
<proteinExistence type="predicted"/>
<dbReference type="AlphaFoldDB" id="A0A1V3XWQ1"/>